<comment type="caution">
    <text evidence="1">The sequence shown here is derived from an EMBL/GenBank/DDBJ whole genome shotgun (WGS) entry which is preliminary data.</text>
</comment>
<protein>
    <submittedName>
        <fullName evidence="1">Uncharacterized protein</fullName>
    </submittedName>
</protein>
<dbReference type="EMBL" id="JACIDR010000004">
    <property type="protein sequence ID" value="MBB3974111.1"/>
    <property type="molecule type" value="Genomic_DNA"/>
</dbReference>
<keyword evidence="2" id="KW-1185">Reference proteome</keyword>
<accession>A0A7W6D3W6</accession>
<evidence type="ECO:0000313" key="2">
    <source>
        <dbReference type="Proteomes" id="UP000528964"/>
    </source>
</evidence>
<dbReference type="Proteomes" id="UP000528964">
    <property type="component" value="Unassembled WGS sequence"/>
</dbReference>
<name>A0A7W6D3W6_9HYPH</name>
<gene>
    <name evidence="1" type="ORF">GGR24_002788</name>
</gene>
<dbReference type="AlphaFoldDB" id="A0A7W6D3W6"/>
<sequence length="188" mass="20771">MPEDVAGSDWTDAQVDLIVTDYFDMLALELRGEPFVKAQRNAALQGLIGRSRGSIEFKHQNISAVLLRLGMPWIQGYKPMANFQRALVDGVERFLAARPALFDNPVAAVASAGLAEPTSLFFEAPPTPGFEPTPAPLERIVKKFDPALRDARNRALGRQGEERIFFHEQATLRAAGRADLARAVRWVS</sequence>
<organism evidence="1 2">
    <name type="scientific">Hansschlegelia beijingensis</name>
    <dbReference type="NCBI Taxonomy" id="1133344"/>
    <lineage>
        <taxon>Bacteria</taxon>
        <taxon>Pseudomonadati</taxon>
        <taxon>Pseudomonadota</taxon>
        <taxon>Alphaproteobacteria</taxon>
        <taxon>Hyphomicrobiales</taxon>
        <taxon>Methylopilaceae</taxon>
        <taxon>Hansschlegelia</taxon>
    </lineage>
</organism>
<proteinExistence type="predicted"/>
<reference evidence="1 2" key="1">
    <citation type="submission" date="2020-08" db="EMBL/GenBank/DDBJ databases">
        <title>Genomic Encyclopedia of Type Strains, Phase IV (KMG-IV): sequencing the most valuable type-strain genomes for metagenomic binning, comparative biology and taxonomic classification.</title>
        <authorList>
            <person name="Goeker M."/>
        </authorList>
    </citation>
    <scope>NUCLEOTIDE SEQUENCE [LARGE SCALE GENOMIC DNA]</scope>
    <source>
        <strain evidence="1 2">DSM 25481</strain>
    </source>
</reference>
<dbReference type="RefSeq" id="WP_246398435.1">
    <property type="nucleotide sequence ID" value="NZ_JACIDR010000004.1"/>
</dbReference>
<evidence type="ECO:0000313" key="1">
    <source>
        <dbReference type="EMBL" id="MBB3974111.1"/>
    </source>
</evidence>